<keyword evidence="4 7" id="KW-0812">Transmembrane</keyword>
<feature type="domain" description="Cation efflux protein cytoplasmic" evidence="9">
    <location>
        <begin position="214"/>
        <end position="287"/>
    </location>
</feature>
<keyword evidence="6 7" id="KW-0472">Membrane</keyword>
<dbReference type="InterPro" id="IPR036837">
    <property type="entry name" value="Cation_efflux_CTD_sf"/>
</dbReference>
<dbReference type="Pfam" id="PF16916">
    <property type="entry name" value="ZT_dimer"/>
    <property type="match status" value="1"/>
</dbReference>
<dbReference type="GO" id="GO:0015086">
    <property type="term" value="F:cadmium ion transmembrane transporter activity"/>
    <property type="evidence" value="ECO:0007669"/>
    <property type="project" value="TreeGrafter"/>
</dbReference>
<dbReference type="Pfam" id="PF01545">
    <property type="entry name" value="Cation_efflux"/>
    <property type="match status" value="1"/>
</dbReference>
<dbReference type="GO" id="GO:0006882">
    <property type="term" value="P:intracellular zinc ion homeostasis"/>
    <property type="evidence" value="ECO:0007669"/>
    <property type="project" value="TreeGrafter"/>
</dbReference>
<dbReference type="PANTHER" id="PTHR43840">
    <property type="entry name" value="MITOCHONDRIAL METAL TRANSPORTER 1-RELATED"/>
    <property type="match status" value="1"/>
</dbReference>
<evidence type="ECO:0000256" key="6">
    <source>
        <dbReference type="ARBA" id="ARBA00023136"/>
    </source>
</evidence>
<dbReference type="AlphaFoldDB" id="A0A0M4L838"/>
<feature type="transmembrane region" description="Helical" evidence="7">
    <location>
        <begin position="78"/>
        <end position="101"/>
    </location>
</feature>
<dbReference type="SUPFAM" id="SSF161111">
    <property type="entry name" value="Cation efflux protein transmembrane domain-like"/>
    <property type="match status" value="1"/>
</dbReference>
<dbReference type="InterPro" id="IPR027469">
    <property type="entry name" value="Cation_efflux_TMD_sf"/>
</dbReference>
<dbReference type="STRING" id="1318743.PU02_0749"/>
<evidence type="ECO:0000256" key="7">
    <source>
        <dbReference type="SAM" id="Phobius"/>
    </source>
</evidence>
<name>A0A0M4L838_9HYPH</name>
<evidence type="ECO:0000256" key="5">
    <source>
        <dbReference type="ARBA" id="ARBA00022989"/>
    </source>
</evidence>
<dbReference type="NCBIfam" id="TIGR01297">
    <property type="entry name" value="CDF"/>
    <property type="match status" value="1"/>
</dbReference>
<keyword evidence="5 7" id="KW-1133">Transmembrane helix</keyword>
<comment type="subcellular location">
    <subcellularLocation>
        <location evidence="1">Membrane</location>
        <topology evidence="1">Multi-pass membrane protein</topology>
    </subcellularLocation>
</comment>
<reference evidence="10 11" key="1">
    <citation type="journal article" date="2015" name="Genome Announc.">
        <title>Complete Genome Sequence of Bartonella ancashensis Strain 20.00, Isolated from the Blood of a Patient with Verruga Peruana.</title>
        <authorList>
            <person name="Hang J."/>
            <person name="Mullins K.E."/>
            <person name="Clifford R.J."/>
            <person name="Onmus-Leone F."/>
            <person name="Yang Y."/>
            <person name="Jiang J."/>
            <person name="Leguia M."/>
            <person name="Kasper M.R."/>
            <person name="Maguina C."/>
            <person name="Lesho E.P."/>
            <person name="Jarman R.G."/>
            <person name="Richards A.L."/>
            <person name="Blazes D."/>
        </authorList>
    </citation>
    <scope>NUCLEOTIDE SEQUENCE [LARGE SCALE GENOMIC DNA]</scope>
    <source>
        <strain evidence="10 11">20.00</strain>
    </source>
</reference>
<dbReference type="RefSeq" id="WP_053944091.1">
    <property type="nucleotide sequence ID" value="NZ_CP010401.1"/>
</dbReference>
<dbReference type="InterPro" id="IPR027470">
    <property type="entry name" value="Cation_efflux_CTD"/>
</dbReference>
<keyword evidence="3" id="KW-0813">Transport</keyword>
<dbReference type="OrthoDB" id="9806522at2"/>
<dbReference type="Gene3D" id="1.20.1510.10">
    <property type="entry name" value="Cation efflux protein transmembrane domain"/>
    <property type="match status" value="1"/>
</dbReference>
<evidence type="ECO:0000259" key="9">
    <source>
        <dbReference type="Pfam" id="PF16916"/>
    </source>
</evidence>
<dbReference type="KEGG" id="banc:PU02_0749"/>
<evidence type="ECO:0000256" key="2">
    <source>
        <dbReference type="ARBA" id="ARBA00008114"/>
    </source>
</evidence>
<dbReference type="InterPro" id="IPR002524">
    <property type="entry name" value="Cation_efflux"/>
</dbReference>
<evidence type="ECO:0000313" key="10">
    <source>
        <dbReference type="EMBL" id="ALE03563.1"/>
    </source>
</evidence>
<feature type="transmembrane region" description="Helical" evidence="7">
    <location>
        <begin position="155"/>
        <end position="174"/>
    </location>
</feature>
<sequence length="302" mass="33404">MRTKIKIQKLTLWSILVACVVCGLKYIAYHITGSVALYSDALESIVNVIAAFVAWWAVKISMKPADQEHPFGHHKAEYFSAVFEGVLVILAAIIILREAWLSFKTVELLQEPGIWMVINIAASILNYCWSLVLIQQGKIHHSPALQADGAHLMTDVVTSFAILAGLVTAFVSGWTILDPILAIIVAVHILWQGWKVINNSIQGLMDAGVSLNEIMRIYDLILANACTALEVHDLRTRIAGRAIFIEFHLVVPAVMQVEQAHHVCNKIEKALEAEFENAHIVVHIEPESEAKFSSGSTVVPFI</sequence>
<accession>A0A0M4L838</accession>
<feature type="transmembrane region" description="Helical" evidence="7">
    <location>
        <begin position="35"/>
        <end position="58"/>
    </location>
</feature>
<feature type="domain" description="Cation efflux protein transmembrane" evidence="8">
    <location>
        <begin position="14"/>
        <end position="205"/>
    </location>
</feature>
<dbReference type="PANTHER" id="PTHR43840:SF15">
    <property type="entry name" value="MITOCHONDRIAL METAL TRANSPORTER 1-RELATED"/>
    <property type="match status" value="1"/>
</dbReference>
<gene>
    <name evidence="10" type="ORF">PU02_0749</name>
</gene>
<evidence type="ECO:0000256" key="4">
    <source>
        <dbReference type="ARBA" id="ARBA00022692"/>
    </source>
</evidence>
<feature type="transmembrane region" description="Helical" evidence="7">
    <location>
        <begin position="113"/>
        <end position="134"/>
    </location>
</feature>
<proteinExistence type="inferred from homology"/>
<evidence type="ECO:0000256" key="3">
    <source>
        <dbReference type="ARBA" id="ARBA00022448"/>
    </source>
</evidence>
<organism evidence="10 11">
    <name type="scientific">Bartonella ancashensis</name>
    <dbReference type="NCBI Taxonomy" id="1318743"/>
    <lineage>
        <taxon>Bacteria</taxon>
        <taxon>Pseudomonadati</taxon>
        <taxon>Pseudomonadota</taxon>
        <taxon>Alphaproteobacteria</taxon>
        <taxon>Hyphomicrobiales</taxon>
        <taxon>Bartonellaceae</taxon>
        <taxon>Bartonella</taxon>
    </lineage>
</organism>
<dbReference type="EMBL" id="CP010401">
    <property type="protein sequence ID" value="ALE03563.1"/>
    <property type="molecule type" value="Genomic_DNA"/>
</dbReference>
<dbReference type="GO" id="GO:0015341">
    <property type="term" value="F:zinc efflux antiporter activity"/>
    <property type="evidence" value="ECO:0007669"/>
    <property type="project" value="TreeGrafter"/>
</dbReference>
<evidence type="ECO:0000313" key="11">
    <source>
        <dbReference type="Proteomes" id="UP000057213"/>
    </source>
</evidence>
<dbReference type="PATRIC" id="fig|1318743.3.peg.763"/>
<dbReference type="GO" id="GO:0005886">
    <property type="term" value="C:plasma membrane"/>
    <property type="evidence" value="ECO:0007669"/>
    <property type="project" value="TreeGrafter"/>
</dbReference>
<evidence type="ECO:0000259" key="8">
    <source>
        <dbReference type="Pfam" id="PF01545"/>
    </source>
</evidence>
<dbReference type="InterPro" id="IPR050291">
    <property type="entry name" value="CDF_Transporter"/>
</dbReference>
<dbReference type="Proteomes" id="UP000057213">
    <property type="component" value="Chromosome"/>
</dbReference>
<dbReference type="InterPro" id="IPR058533">
    <property type="entry name" value="Cation_efflux_TM"/>
</dbReference>
<comment type="similarity">
    <text evidence="2">Belongs to the cation diffusion facilitator (CDF) transporter (TC 2.A.4) family.</text>
</comment>
<dbReference type="Gene3D" id="3.30.70.1350">
    <property type="entry name" value="Cation efflux protein, cytoplasmic domain"/>
    <property type="match status" value="1"/>
</dbReference>
<evidence type="ECO:0000256" key="1">
    <source>
        <dbReference type="ARBA" id="ARBA00004141"/>
    </source>
</evidence>
<feature type="transmembrane region" description="Helical" evidence="7">
    <location>
        <begin position="12"/>
        <end position="29"/>
    </location>
</feature>
<dbReference type="GO" id="GO:0015093">
    <property type="term" value="F:ferrous iron transmembrane transporter activity"/>
    <property type="evidence" value="ECO:0007669"/>
    <property type="project" value="TreeGrafter"/>
</dbReference>
<keyword evidence="11" id="KW-1185">Reference proteome</keyword>
<dbReference type="SUPFAM" id="SSF160240">
    <property type="entry name" value="Cation efflux protein cytoplasmic domain-like"/>
    <property type="match status" value="1"/>
</dbReference>
<protein>
    <submittedName>
        <fullName evidence="10">Cobalt-zinc-cadmium resistance protein</fullName>
    </submittedName>
</protein>